<evidence type="ECO:0000313" key="1">
    <source>
        <dbReference type="EMBL" id="KAJ8974781.1"/>
    </source>
</evidence>
<name>A0ABQ9J9E5_9CUCU</name>
<evidence type="ECO:0008006" key="3">
    <source>
        <dbReference type="Google" id="ProtNLM"/>
    </source>
</evidence>
<evidence type="ECO:0000313" key="2">
    <source>
        <dbReference type="Proteomes" id="UP001162164"/>
    </source>
</evidence>
<accession>A0ABQ9J9E5</accession>
<keyword evidence="2" id="KW-1185">Reference proteome</keyword>
<organism evidence="1 2">
    <name type="scientific">Molorchus minor</name>
    <dbReference type="NCBI Taxonomy" id="1323400"/>
    <lineage>
        <taxon>Eukaryota</taxon>
        <taxon>Metazoa</taxon>
        <taxon>Ecdysozoa</taxon>
        <taxon>Arthropoda</taxon>
        <taxon>Hexapoda</taxon>
        <taxon>Insecta</taxon>
        <taxon>Pterygota</taxon>
        <taxon>Neoptera</taxon>
        <taxon>Endopterygota</taxon>
        <taxon>Coleoptera</taxon>
        <taxon>Polyphaga</taxon>
        <taxon>Cucujiformia</taxon>
        <taxon>Chrysomeloidea</taxon>
        <taxon>Cerambycidae</taxon>
        <taxon>Lamiinae</taxon>
        <taxon>Monochamini</taxon>
        <taxon>Molorchus</taxon>
    </lineage>
</organism>
<protein>
    <recommendedName>
        <fullName evidence="3">Transposase</fullName>
    </recommendedName>
</protein>
<proteinExistence type="predicted"/>
<sequence>MVKRQVPDEFPWMASLCNWEIFRKVGPSYKRKIREWNTDTLVGLLKKAGIQICNNAPRRYRRRRNDIPSKLRQQSCRQIRRHCLNQAEKRILSTQVTSSIYIPCVAVMYVPGFCSTDGSYLADGYFSPVASIPIPNQQFLVYKAGTT</sequence>
<gene>
    <name evidence="1" type="ORF">NQ317_002495</name>
</gene>
<comment type="caution">
    <text evidence="1">The sequence shown here is derived from an EMBL/GenBank/DDBJ whole genome shotgun (WGS) entry which is preliminary data.</text>
</comment>
<dbReference type="Proteomes" id="UP001162164">
    <property type="component" value="Unassembled WGS sequence"/>
</dbReference>
<reference evidence="1" key="1">
    <citation type="journal article" date="2023" name="Insect Mol. Biol.">
        <title>Genome sequencing provides insights into the evolution of gene families encoding plant cell wall-degrading enzymes in longhorned beetles.</title>
        <authorList>
            <person name="Shin N.R."/>
            <person name="Okamura Y."/>
            <person name="Kirsch R."/>
            <person name="Pauchet Y."/>
        </authorList>
    </citation>
    <scope>NUCLEOTIDE SEQUENCE</scope>
    <source>
        <strain evidence="1">MMC_N1</strain>
    </source>
</reference>
<dbReference type="EMBL" id="JAPWTJ010000932">
    <property type="protein sequence ID" value="KAJ8974781.1"/>
    <property type="molecule type" value="Genomic_DNA"/>
</dbReference>